<feature type="transmembrane region" description="Helical" evidence="7">
    <location>
        <begin position="232"/>
        <end position="250"/>
    </location>
</feature>
<keyword evidence="3" id="KW-1003">Cell membrane</keyword>
<evidence type="ECO:0000256" key="7">
    <source>
        <dbReference type="SAM" id="Phobius"/>
    </source>
</evidence>
<evidence type="ECO:0000256" key="2">
    <source>
        <dbReference type="ARBA" id="ARBA00022448"/>
    </source>
</evidence>
<feature type="transmembrane region" description="Helical" evidence="7">
    <location>
        <begin position="404"/>
        <end position="425"/>
    </location>
</feature>
<feature type="transmembrane region" description="Helical" evidence="7">
    <location>
        <begin position="79"/>
        <end position="98"/>
    </location>
</feature>
<dbReference type="PANTHER" id="PTHR42718:SF9">
    <property type="entry name" value="MAJOR FACILITATOR SUPERFAMILY MULTIDRUG TRANSPORTER MFSC"/>
    <property type="match status" value="1"/>
</dbReference>
<dbReference type="Gene3D" id="1.20.1250.20">
    <property type="entry name" value="MFS general substrate transporter like domains"/>
    <property type="match status" value="1"/>
</dbReference>
<evidence type="ECO:0000313" key="10">
    <source>
        <dbReference type="Proteomes" id="UP000192573"/>
    </source>
</evidence>
<evidence type="ECO:0000313" key="9">
    <source>
        <dbReference type="EMBL" id="OQM42261.1"/>
    </source>
</evidence>
<feature type="transmembrane region" description="Helical" evidence="7">
    <location>
        <begin position="207"/>
        <end position="226"/>
    </location>
</feature>
<dbReference type="AlphaFoldDB" id="A0A1V8P0T4"/>
<evidence type="ECO:0000256" key="3">
    <source>
        <dbReference type="ARBA" id="ARBA00022475"/>
    </source>
</evidence>
<keyword evidence="4 7" id="KW-0812">Transmembrane</keyword>
<keyword evidence="2" id="KW-0813">Transport</keyword>
<sequence>MVQSDRKTNRNWTTFVAALSAAVMTLDITVVNVALPSMGQRLQTDLAHLQWVINGYTLSFAAFLLLSGSLSDRLGRRRIFIVGMVVFTVSSLACALSVHADILIIARIIQGIGGAMVFGTAPALIAGACEGEPPGVRTFSMGLFAAGSAFSAAVGPLIGGVLIQFASWSWLFAINVPIGVLIIIFTFKKVTEYPPDVPRHPLDLMGASLITVALFCLNYSVITFPSVGSRHAIVYITFIVGCITSVLFILNEWRRGDGALLNLKLFRIQAFLGAILLSFAGRVFSFGLMPFIIFWLSGMLGYSPLQIGSIFFIQSIIMVVAAIFSGVSGKHIQPRVLLAGGMFIVSSGLFVCSNIKPDSDWISILPLMILMGIGTGMIMPHLMDLAVSVVPVKQAGMASGTANTFFPLGTSTGVAIFGFLLTQYLSYELPPEVLRLQGVVDPEFLLQSLARGQMNMLNGHPILLVQARQAWSDALNLLFIIAGATSILAAAGCLWLLRPVK</sequence>
<accession>A0A1V8P0T4</accession>
<reference evidence="9 10" key="1">
    <citation type="submission" date="2017-03" db="EMBL/GenBank/DDBJ databases">
        <authorList>
            <person name="Afonso C.L."/>
            <person name="Miller P.J."/>
            <person name="Scott M.A."/>
            <person name="Spackman E."/>
            <person name="Goraichik I."/>
            <person name="Dimitrov K.M."/>
            <person name="Suarez D.L."/>
            <person name="Swayne D.E."/>
        </authorList>
    </citation>
    <scope>NUCLEOTIDE SEQUENCE [LARGE SCALE GENOMIC DNA]</scope>
    <source>
        <strain evidence="9 10">ATCC 51113</strain>
    </source>
</reference>
<feature type="transmembrane region" description="Helical" evidence="7">
    <location>
        <begin position="474"/>
        <end position="497"/>
    </location>
</feature>
<keyword evidence="6 7" id="KW-0472">Membrane</keyword>
<organism evidence="9 10">
    <name type="scientific">Citrobacter braakii</name>
    <dbReference type="NCBI Taxonomy" id="57706"/>
    <lineage>
        <taxon>Bacteria</taxon>
        <taxon>Pseudomonadati</taxon>
        <taxon>Pseudomonadota</taxon>
        <taxon>Gammaproteobacteria</taxon>
        <taxon>Enterobacterales</taxon>
        <taxon>Enterobacteriaceae</taxon>
        <taxon>Citrobacter</taxon>
        <taxon>Citrobacter freundii complex</taxon>
    </lineage>
</organism>
<dbReference type="EMBL" id="NAEW01000004">
    <property type="protein sequence ID" value="OQM42261.1"/>
    <property type="molecule type" value="Genomic_DNA"/>
</dbReference>
<feature type="transmembrane region" description="Helical" evidence="7">
    <location>
        <begin position="302"/>
        <end position="324"/>
    </location>
</feature>
<evidence type="ECO:0000256" key="4">
    <source>
        <dbReference type="ARBA" id="ARBA00022692"/>
    </source>
</evidence>
<feature type="transmembrane region" description="Helical" evidence="7">
    <location>
        <begin position="104"/>
        <end position="129"/>
    </location>
</feature>
<keyword evidence="5 7" id="KW-1133">Transmembrane helix</keyword>
<dbReference type="InterPro" id="IPR036259">
    <property type="entry name" value="MFS_trans_sf"/>
</dbReference>
<evidence type="ECO:0000256" key="5">
    <source>
        <dbReference type="ARBA" id="ARBA00022989"/>
    </source>
</evidence>
<dbReference type="GO" id="GO:0016020">
    <property type="term" value="C:membrane"/>
    <property type="evidence" value="ECO:0007669"/>
    <property type="project" value="UniProtKB-SubCell"/>
</dbReference>
<dbReference type="CDD" id="cd17321">
    <property type="entry name" value="MFS_MMR_MDR_like"/>
    <property type="match status" value="1"/>
</dbReference>
<dbReference type="PANTHER" id="PTHR42718">
    <property type="entry name" value="MAJOR FACILITATOR SUPERFAMILY MULTIDRUG TRANSPORTER MFSC"/>
    <property type="match status" value="1"/>
</dbReference>
<gene>
    <name evidence="9" type="ORF">BZK42_12110</name>
</gene>
<protein>
    <recommendedName>
        <fullName evidence="8">Major facilitator superfamily (MFS) profile domain-containing protein</fullName>
    </recommendedName>
</protein>
<feature type="domain" description="Major facilitator superfamily (MFS) profile" evidence="8">
    <location>
        <begin position="13"/>
        <end position="501"/>
    </location>
</feature>
<dbReference type="InterPro" id="IPR011701">
    <property type="entry name" value="MFS"/>
</dbReference>
<comment type="caution">
    <text evidence="9">The sequence shown here is derived from an EMBL/GenBank/DDBJ whole genome shotgun (WGS) entry which is preliminary data.</text>
</comment>
<comment type="subcellular location">
    <subcellularLocation>
        <location evidence="1">Membrane</location>
        <topology evidence="1">Multi-pass membrane protein</topology>
    </subcellularLocation>
</comment>
<name>A0A1V8P0T4_CITBR</name>
<dbReference type="RefSeq" id="WP_080859231.1">
    <property type="nucleotide sequence ID" value="NZ_CP077405.1"/>
</dbReference>
<feature type="transmembrane region" description="Helical" evidence="7">
    <location>
        <begin position="361"/>
        <end position="383"/>
    </location>
</feature>
<dbReference type="PRINTS" id="PR01036">
    <property type="entry name" value="TCRTETB"/>
</dbReference>
<proteinExistence type="predicted"/>
<feature type="transmembrane region" description="Helical" evidence="7">
    <location>
        <begin position="12"/>
        <end position="35"/>
    </location>
</feature>
<evidence type="ECO:0000256" key="6">
    <source>
        <dbReference type="ARBA" id="ARBA00023136"/>
    </source>
</evidence>
<feature type="transmembrane region" description="Helical" evidence="7">
    <location>
        <begin position="168"/>
        <end position="187"/>
    </location>
</feature>
<evidence type="ECO:0000256" key="1">
    <source>
        <dbReference type="ARBA" id="ARBA00004141"/>
    </source>
</evidence>
<feature type="transmembrane region" description="Helical" evidence="7">
    <location>
        <begin position="336"/>
        <end position="355"/>
    </location>
</feature>
<feature type="transmembrane region" description="Helical" evidence="7">
    <location>
        <begin position="271"/>
        <end position="296"/>
    </location>
</feature>
<dbReference type="GO" id="GO:0022857">
    <property type="term" value="F:transmembrane transporter activity"/>
    <property type="evidence" value="ECO:0007669"/>
    <property type="project" value="InterPro"/>
</dbReference>
<dbReference type="Pfam" id="PF07690">
    <property type="entry name" value="MFS_1"/>
    <property type="match status" value="1"/>
</dbReference>
<dbReference type="SUPFAM" id="SSF103473">
    <property type="entry name" value="MFS general substrate transporter"/>
    <property type="match status" value="1"/>
</dbReference>
<feature type="transmembrane region" description="Helical" evidence="7">
    <location>
        <begin position="47"/>
        <end position="67"/>
    </location>
</feature>
<dbReference type="Proteomes" id="UP000192573">
    <property type="component" value="Unassembled WGS sequence"/>
</dbReference>
<evidence type="ECO:0000259" key="8">
    <source>
        <dbReference type="PROSITE" id="PS50850"/>
    </source>
</evidence>
<dbReference type="Gene3D" id="1.20.1720.10">
    <property type="entry name" value="Multidrug resistance protein D"/>
    <property type="match status" value="1"/>
</dbReference>
<feature type="transmembrane region" description="Helical" evidence="7">
    <location>
        <begin position="141"/>
        <end position="162"/>
    </location>
</feature>
<dbReference type="InterPro" id="IPR020846">
    <property type="entry name" value="MFS_dom"/>
</dbReference>
<dbReference type="PROSITE" id="PS50850">
    <property type="entry name" value="MFS"/>
    <property type="match status" value="1"/>
</dbReference>